<name>A0A819QZK4_9BILA</name>
<organism evidence="4 5">
    <name type="scientific">Adineta steineri</name>
    <dbReference type="NCBI Taxonomy" id="433720"/>
    <lineage>
        <taxon>Eukaryota</taxon>
        <taxon>Metazoa</taxon>
        <taxon>Spiralia</taxon>
        <taxon>Gnathifera</taxon>
        <taxon>Rotifera</taxon>
        <taxon>Eurotatoria</taxon>
        <taxon>Bdelloidea</taxon>
        <taxon>Adinetida</taxon>
        <taxon>Adinetidae</taxon>
        <taxon>Adineta</taxon>
    </lineage>
</organism>
<evidence type="ECO:0000313" key="5">
    <source>
        <dbReference type="Proteomes" id="UP000663881"/>
    </source>
</evidence>
<protein>
    <submittedName>
        <fullName evidence="4">Uncharacterized protein</fullName>
    </submittedName>
</protein>
<dbReference type="OrthoDB" id="10045163at2759"/>
<reference evidence="4" key="1">
    <citation type="submission" date="2021-02" db="EMBL/GenBank/DDBJ databases">
        <authorList>
            <person name="Nowell W R."/>
        </authorList>
    </citation>
    <scope>NUCLEOTIDE SEQUENCE</scope>
</reference>
<dbReference type="EMBL" id="CAJOAY010003863">
    <property type="protein sequence ID" value="CAF4043572.1"/>
    <property type="molecule type" value="Genomic_DNA"/>
</dbReference>
<dbReference type="AlphaFoldDB" id="A0A819QZK4"/>
<keyword evidence="1" id="KW-0472">Membrane</keyword>
<comment type="caution">
    <text evidence="4">The sequence shown here is derived from an EMBL/GenBank/DDBJ whole genome shotgun (WGS) entry which is preliminary data.</text>
</comment>
<keyword evidence="1" id="KW-0812">Transmembrane</keyword>
<keyword evidence="2" id="KW-0732">Signal</keyword>
<gene>
    <name evidence="4" type="ORF">OKA104_LOCUS32335</name>
    <name evidence="3" type="ORF">VCS650_LOCUS41172</name>
</gene>
<keyword evidence="1" id="KW-1133">Transmembrane helix</keyword>
<feature type="transmembrane region" description="Helical" evidence="1">
    <location>
        <begin position="199"/>
        <end position="219"/>
    </location>
</feature>
<evidence type="ECO:0000313" key="3">
    <source>
        <dbReference type="EMBL" id="CAF1481139.1"/>
    </source>
</evidence>
<feature type="signal peptide" evidence="2">
    <location>
        <begin position="1"/>
        <end position="18"/>
    </location>
</feature>
<dbReference type="Proteomes" id="UP000663891">
    <property type="component" value="Unassembled WGS sequence"/>
</dbReference>
<accession>A0A819QZK4</accession>
<dbReference type="EMBL" id="CAJNON010001712">
    <property type="protein sequence ID" value="CAF1481139.1"/>
    <property type="molecule type" value="Genomic_DNA"/>
</dbReference>
<feature type="chain" id="PRO_5036235864" evidence="2">
    <location>
        <begin position="19"/>
        <end position="344"/>
    </location>
</feature>
<evidence type="ECO:0000313" key="4">
    <source>
        <dbReference type="EMBL" id="CAF4043572.1"/>
    </source>
</evidence>
<dbReference type="Proteomes" id="UP000663881">
    <property type="component" value="Unassembled WGS sequence"/>
</dbReference>
<proteinExistence type="predicted"/>
<evidence type="ECO:0000256" key="2">
    <source>
        <dbReference type="SAM" id="SignalP"/>
    </source>
</evidence>
<sequence length="344" mass="38913">MWYIWIFIYFVLIKLSSSLPTTTTTNNEFYDYQQNRLSQSTDPTNQSASSNICSLQSINIDTRASDTNTFGFISSWQLNTVENTENSTILNIIQIIFTIPYTISNTSIYNKTVFITDVVHNQLLASLTNICINGSSFIINYSTTVSLPHNICLYLLLNLTSSTVLKEIIFCRTIDYSYNDTSSTDNSQTDTNQSVGPSVYFIISQSIIILIMMFTIYAVQTVRKKSLLNRIVQFVIRSRPYKIVFGHKTDVSNDNNTDNVPINSANALQVGLNQIVLHRSLASIPSLHLTIPTPTEEQVLAANDLTSTIYDRRISRPFINRDLIDVKEFTKRISTPNESSTDIQ</sequence>
<evidence type="ECO:0000256" key="1">
    <source>
        <dbReference type="SAM" id="Phobius"/>
    </source>
</evidence>